<dbReference type="Gene3D" id="3.30.160.670">
    <property type="match status" value="1"/>
</dbReference>
<evidence type="ECO:0000256" key="1">
    <source>
        <dbReference type="SAM" id="SignalP"/>
    </source>
</evidence>
<keyword evidence="1" id="KW-0732">Signal</keyword>
<organism evidence="3 4">
    <name type="scientific">Rhabdobacter roseus</name>
    <dbReference type="NCBI Taxonomy" id="1655419"/>
    <lineage>
        <taxon>Bacteria</taxon>
        <taxon>Pseudomonadati</taxon>
        <taxon>Bacteroidota</taxon>
        <taxon>Cytophagia</taxon>
        <taxon>Cytophagales</taxon>
        <taxon>Cytophagaceae</taxon>
        <taxon>Rhabdobacter</taxon>
    </lineage>
</organism>
<evidence type="ECO:0000313" key="3">
    <source>
        <dbReference type="EMBL" id="MBB5283711.1"/>
    </source>
</evidence>
<accession>A0A840TJV7</accession>
<dbReference type="Pfam" id="PF13590">
    <property type="entry name" value="DUF4136"/>
    <property type="match status" value="1"/>
</dbReference>
<dbReference type="AlphaFoldDB" id="A0A840TJV7"/>
<reference evidence="3 4" key="1">
    <citation type="submission" date="2020-08" db="EMBL/GenBank/DDBJ databases">
        <title>Genomic Encyclopedia of Type Strains, Phase IV (KMG-IV): sequencing the most valuable type-strain genomes for metagenomic binning, comparative biology and taxonomic classification.</title>
        <authorList>
            <person name="Goeker M."/>
        </authorList>
    </citation>
    <scope>NUCLEOTIDE SEQUENCE [LARGE SCALE GENOMIC DNA]</scope>
    <source>
        <strain evidence="3 4">DSM 105074</strain>
    </source>
</reference>
<dbReference type="RefSeq" id="WP_184173339.1">
    <property type="nucleotide sequence ID" value="NZ_JACHGF010000002.1"/>
</dbReference>
<comment type="caution">
    <text evidence="3">The sequence shown here is derived from an EMBL/GenBank/DDBJ whole genome shotgun (WGS) entry which is preliminary data.</text>
</comment>
<dbReference type="Proteomes" id="UP000557307">
    <property type="component" value="Unassembled WGS sequence"/>
</dbReference>
<feature type="signal peptide" evidence="1">
    <location>
        <begin position="1"/>
        <end position="19"/>
    </location>
</feature>
<feature type="chain" id="PRO_5033059933" description="DUF4136 domain-containing protein" evidence="1">
    <location>
        <begin position="20"/>
        <end position="207"/>
    </location>
</feature>
<protein>
    <recommendedName>
        <fullName evidence="2">DUF4136 domain-containing protein</fullName>
    </recommendedName>
</protein>
<evidence type="ECO:0000313" key="4">
    <source>
        <dbReference type="Proteomes" id="UP000557307"/>
    </source>
</evidence>
<gene>
    <name evidence="3" type="ORF">HNQ92_001837</name>
</gene>
<evidence type="ECO:0000259" key="2">
    <source>
        <dbReference type="Pfam" id="PF13590"/>
    </source>
</evidence>
<keyword evidence="4" id="KW-1185">Reference proteome</keyword>
<dbReference type="InterPro" id="IPR025411">
    <property type="entry name" value="DUF4136"/>
</dbReference>
<sequence>MKRNFFALLLSLAVTPLVAQNYTVTSNRDQQAAFKEYKTYAWAKQANSDKVLDYSGKDAKLKKHLKAAIKHEMTALGYQESSANPDILINYRVFEEPIEVEGHENYFRDANYWGDGEIKAGTVGVLPLNEMATGSTTGTTGANETQKYTFEDGTLLIQMVDAKRGEVVWQGYASGITKDGHFDKTEKNVVKAVSMIYGDYGSMISGL</sequence>
<proteinExistence type="predicted"/>
<name>A0A840TJV7_9BACT</name>
<dbReference type="EMBL" id="JACHGF010000002">
    <property type="protein sequence ID" value="MBB5283711.1"/>
    <property type="molecule type" value="Genomic_DNA"/>
</dbReference>
<feature type="domain" description="DUF4136" evidence="2">
    <location>
        <begin position="24"/>
        <end position="196"/>
    </location>
</feature>